<protein>
    <submittedName>
        <fullName evidence="10">ABC transporter permease</fullName>
    </submittedName>
</protein>
<evidence type="ECO:0000313" key="10">
    <source>
        <dbReference type="EMBL" id="QTD46505.1"/>
    </source>
</evidence>
<dbReference type="PANTHER" id="PTHR42929:SF5">
    <property type="entry name" value="ABC TRANSPORTER PERMEASE PROTEIN"/>
    <property type="match status" value="1"/>
</dbReference>
<reference evidence="10" key="1">
    <citation type="submission" date="2021-03" db="EMBL/GenBank/DDBJ databases">
        <title>Ottowia sp. 27C isolated from the cloaca of a Giant Asian pond turtle (Heosemys grandis).</title>
        <authorList>
            <person name="Spergser J."/>
            <person name="Busse H.-J."/>
        </authorList>
    </citation>
    <scope>NUCLEOTIDE SEQUENCE</scope>
    <source>
        <strain evidence="10">27C</strain>
    </source>
</reference>
<dbReference type="InterPro" id="IPR000515">
    <property type="entry name" value="MetI-like"/>
</dbReference>
<evidence type="ECO:0000256" key="8">
    <source>
        <dbReference type="RuleBase" id="RU363032"/>
    </source>
</evidence>
<dbReference type="EMBL" id="CP071796">
    <property type="protein sequence ID" value="QTD46505.1"/>
    <property type="molecule type" value="Genomic_DNA"/>
</dbReference>
<keyword evidence="11" id="KW-1185">Reference proteome</keyword>
<dbReference type="Proteomes" id="UP000663903">
    <property type="component" value="Chromosome"/>
</dbReference>
<evidence type="ECO:0000259" key="9">
    <source>
        <dbReference type="PROSITE" id="PS50928"/>
    </source>
</evidence>
<keyword evidence="7 8" id="KW-0472">Membrane</keyword>
<dbReference type="GO" id="GO:0055085">
    <property type="term" value="P:transmembrane transport"/>
    <property type="evidence" value="ECO:0007669"/>
    <property type="project" value="InterPro"/>
</dbReference>
<dbReference type="CDD" id="cd06261">
    <property type="entry name" value="TM_PBP2"/>
    <property type="match status" value="1"/>
</dbReference>
<keyword evidence="5 8" id="KW-0812">Transmembrane</keyword>
<proteinExistence type="inferred from homology"/>
<organism evidence="10 11">
    <name type="scientific">Ottowia testudinis</name>
    <dbReference type="NCBI Taxonomy" id="2816950"/>
    <lineage>
        <taxon>Bacteria</taxon>
        <taxon>Pseudomonadati</taxon>
        <taxon>Pseudomonadota</taxon>
        <taxon>Betaproteobacteria</taxon>
        <taxon>Burkholderiales</taxon>
        <taxon>Comamonadaceae</taxon>
        <taxon>Ottowia</taxon>
    </lineage>
</organism>
<evidence type="ECO:0000256" key="7">
    <source>
        <dbReference type="ARBA" id="ARBA00023136"/>
    </source>
</evidence>
<dbReference type="AlphaFoldDB" id="A0A975CHK3"/>
<feature type="transmembrane region" description="Helical" evidence="8">
    <location>
        <begin position="151"/>
        <end position="171"/>
    </location>
</feature>
<feature type="transmembrane region" description="Helical" evidence="8">
    <location>
        <begin position="207"/>
        <end position="229"/>
    </location>
</feature>
<comment type="similarity">
    <text evidence="2">Belongs to the binding-protein-dependent transport system permease family. CysTW subfamily.</text>
</comment>
<keyword evidence="3 8" id="KW-0813">Transport</keyword>
<dbReference type="KEGG" id="otd:J1M35_06380"/>
<evidence type="ECO:0000313" key="11">
    <source>
        <dbReference type="Proteomes" id="UP000663903"/>
    </source>
</evidence>
<gene>
    <name evidence="10" type="ORF">J1M35_06380</name>
</gene>
<evidence type="ECO:0000256" key="6">
    <source>
        <dbReference type="ARBA" id="ARBA00022989"/>
    </source>
</evidence>
<dbReference type="GO" id="GO:0005886">
    <property type="term" value="C:plasma membrane"/>
    <property type="evidence" value="ECO:0007669"/>
    <property type="project" value="UniProtKB-SubCell"/>
</dbReference>
<evidence type="ECO:0000256" key="4">
    <source>
        <dbReference type="ARBA" id="ARBA00022475"/>
    </source>
</evidence>
<name>A0A975CHK3_9BURK</name>
<dbReference type="PANTHER" id="PTHR42929">
    <property type="entry name" value="INNER MEMBRANE ABC TRANSPORTER PERMEASE PROTEIN YDCU-RELATED-RELATED"/>
    <property type="match status" value="1"/>
</dbReference>
<evidence type="ECO:0000256" key="5">
    <source>
        <dbReference type="ARBA" id="ARBA00022692"/>
    </source>
</evidence>
<dbReference type="RefSeq" id="WP_208010404.1">
    <property type="nucleotide sequence ID" value="NZ_CP071796.1"/>
</dbReference>
<comment type="subcellular location">
    <subcellularLocation>
        <location evidence="1 8">Cell membrane</location>
        <topology evidence="1 8">Multi-pass membrane protein</topology>
    </subcellularLocation>
</comment>
<dbReference type="InterPro" id="IPR035906">
    <property type="entry name" value="MetI-like_sf"/>
</dbReference>
<accession>A0A975CHK3</accession>
<evidence type="ECO:0000256" key="2">
    <source>
        <dbReference type="ARBA" id="ARBA00007069"/>
    </source>
</evidence>
<dbReference type="PROSITE" id="PS50928">
    <property type="entry name" value="ABC_TM1"/>
    <property type="match status" value="1"/>
</dbReference>
<sequence length="285" mass="30500">MFSHISTRWRLAGMSLPAVAVLLPFLLAVVLVARFSFSADTQAIEGWTGQHYAELSQPFFMETLARTFKLAAYSTVICVVLAVPLALLLAAVTSPAWRRLVMCLVLLPMILNLLIQSYGWMMVLGAHGIVNRTLMALGLAQQPVQMLFNEFGVLMGMVQTALPLAVFPILAAMRGVQSELIEAASSLGATPWRSFVDVTLPLLRPGLVGAASIVFAFNASAFAVPLLLGGRRVRTVGTAIRDMVGTLFDWAGAAAAGVVLIVITFAALYLAQAAVQLWQRKAGAA</sequence>
<dbReference type="Pfam" id="PF00528">
    <property type="entry name" value="BPD_transp_1"/>
    <property type="match status" value="1"/>
</dbReference>
<evidence type="ECO:0000256" key="3">
    <source>
        <dbReference type="ARBA" id="ARBA00022448"/>
    </source>
</evidence>
<keyword evidence="6 8" id="KW-1133">Transmembrane helix</keyword>
<evidence type="ECO:0000256" key="1">
    <source>
        <dbReference type="ARBA" id="ARBA00004651"/>
    </source>
</evidence>
<keyword evidence="4" id="KW-1003">Cell membrane</keyword>
<feature type="transmembrane region" description="Helical" evidence="8">
    <location>
        <begin position="70"/>
        <end position="92"/>
    </location>
</feature>
<feature type="domain" description="ABC transmembrane type-1" evidence="9">
    <location>
        <begin position="64"/>
        <end position="271"/>
    </location>
</feature>
<dbReference type="SUPFAM" id="SSF161098">
    <property type="entry name" value="MetI-like"/>
    <property type="match status" value="1"/>
</dbReference>
<feature type="transmembrane region" description="Helical" evidence="8">
    <location>
        <begin position="250"/>
        <end position="271"/>
    </location>
</feature>
<dbReference type="Gene3D" id="1.10.3720.10">
    <property type="entry name" value="MetI-like"/>
    <property type="match status" value="1"/>
</dbReference>